<feature type="region of interest" description="Disordered" evidence="4">
    <location>
        <begin position="912"/>
        <end position="985"/>
    </location>
</feature>
<evidence type="ECO:0000259" key="5">
    <source>
        <dbReference type="PROSITE" id="PS50048"/>
    </source>
</evidence>
<feature type="compositionally biased region" description="Acidic residues" evidence="4">
    <location>
        <begin position="1895"/>
        <end position="1905"/>
    </location>
</feature>
<evidence type="ECO:0000313" key="6">
    <source>
        <dbReference type="EMBL" id="KXS99683.1"/>
    </source>
</evidence>
<dbReference type="GO" id="GO:0003677">
    <property type="term" value="F:DNA binding"/>
    <property type="evidence" value="ECO:0007669"/>
    <property type="project" value="InterPro"/>
</dbReference>
<feature type="compositionally biased region" description="Polar residues" evidence="4">
    <location>
        <begin position="1585"/>
        <end position="1599"/>
    </location>
</feature>
<feature type="compositionally biased region" description="Polar residues" evidence="4">
    <location>
        <begin position="12"/>
        <end position="38"/>
    </location>
</feature>
<feature type="compositionally biased region" description="Polar residues" evidence="4">
    <location>
        <begin position="1619"/>
        <end position="1641"/>
    </location>
</feature>
<dbReference type="GO" id="GO:0006351">
    <property type="term" value="P:DNA-templated transcription"/>
    <property type="evidence" value="ECO:0007669"/>
    <property type="project" value="InterPro"/>
</dbReference>
<dbReference type="Gene3D" id="4.10.240.10">
    <property type="entry name" value="Zn(2)-C6 fungal-type DNA-binding domain"/>
    <property type="match status" value="1"/>
</dbReference>
<feature type="region of interest" description="Disordered" evidence="4">
    <location>
        <begin position="1578"/>
        <end position="1675"/>
    </location>
</feature>
<dbReference type="PANTHER" id="PTHR47425">
    <property type="entry name" value="FARB-RELATED"/>
    <property type="match status" value="1"/>
</dbReference>
<feature type="region of interest" description="Disordered" evidence="4">
    <location>
        <begin position="1886"/>
        <end position="2122"/>
    </location>
</feature>
<feature type="coiled-coil region" evidence="3">
    <location>
        <begin position="2605"/>
        <end position="2756"/>
    </location>
</feature>
<keyword evidence="7" id="KW-1185">Reference proteome</keyword>
<feature type="compositionally biased region" description="Acidic residues" evidence="4">
    <location>
        <begin position="1649"/>
        <end position="1659"/>
    </location>
</feature>
<dbReference type="PANTHER" id="PTHR47425:SF2">
    <property type="entry name" value="FARB-RELATED"/>
    <property type="match status" value="1"/>
</dbReference>
<feature type="compositionally biased region" description="Polar residues" evidence="4">
    <location>
        <begin position="3042"/>
        <end position="3051"/>
    </location>
</feature>
<dbReference type="InterPro" id="IPR052761">
    <property type="entry name" value="Fungal_Detox/Toxin_TFs"/>
</dbReference>
<evidence type="ECO:0000256" key="2">
    <source>
        <dbReference type="ARBA" id="ARBA00023242"/>
    </source>
</evidence>
<dbReference type="SMART" id="SM00066">
    <property type="entry name" value="GAL4"/>
    <property type="match status" value="1"/>
</dbReference>
<feature type="coiled-coil region" evidence="3">
    <location>
        <begin position="2434"/>
        <end position="2565"/>
    </location>
</feature>
<proteinExistence type="predicted"/>
<feature type="compositionally biased region" description="Basic and acidic residues" evidence="4">
    <location>
        <begin position="1704"/>
        <end position="1714"/>
    </location>
</feature>
<evidence type="ECO:0000256" key="4">
    <source>
        <dbReference type="SAM" id="MobiDB-lite"/>
    </source>
</evidence>
<name>A0A139HB60_9PEZI</name>
<protein>
    <recommendedName>
        <fullName evidence="5">Zn(2)-C6 fungal-type domain-containing protein</fullName>
    </recommendedName>
</protein>
<dbReference type="EMBL" id="LFZN01000088">
    <property type="protein sequence ID" value="KXS99683.1"/>
    <property type="molecule type" value="Genomic_DNA"/>
</dbReference>
<feature type="compositionally biased region" description="Basic and acidic residues" evidence="4">
    <location>
        <begin position="1226"/>
        <end position="1255"/>
    </location>
</feature>
<keyword evidence="3" id="KW-0175">Coiled coil</keyword>
<feature type="domain" description="Zn(2)-C6 fungal-type" evidence="5">
    <location>
        <begin position="59"/>
        <end position="91"/>
    </location>
</feature>
<feature type="compositionally biased region" description="Pro residues" evidence="4">
    <location>
        <begin position="1443"/>
        <end position="1452"/>
    </location>
</feature>
<feature type="compositionally biased region" description="Polar residues" evidence="4">
    <location>
        <begin position="1145"/>
        <end position="1157"/>
    </location>
</feature>
<dbReference type="InterPro" id="IPR036864">
    <property type="entry name" value="Zn2-C6_fun-type_DNA-bd_sf"/>
</dbReference>
<feature type="compositionally biased region" description="Basic and acidic residues" evidence="4">
    <location>
        <begin position="1065"/>
        <end position="1075"/>
    </location>
</feature>
<keyword evidence="2" id="KW-0539">Nucleus</keyword>
<feature type="compositionally biased region" description="Basic and acidic residues" evidence="4">
    <location>
        <begin position="2067"/>
        <end position="2077"/>
    </location>
</feature>
<dbReference type="Pfam" id="PF04082">
    <property type="entry name" value="Fungal_trans"/>
    <property type="match status" value="1"/>
</dbReference>
<dbReference type="SMART" id="SM00906">
    <property type="entry name" value="Fungal_trans"/>
    <property type="match status" value="1"/>
</dbReference>
<dbReference type="GO" id="GO:0008270">
    <property type="term" value="F:zinc ion binding"/>
    <property type="evidence" value="ECO:0007669"/>
    <property type="project" value="InterPro"/>
</dbReference>
<gene>
    <name evidence="6" type="ORF">AC578_9913</name>
</gene>
<feature type="coiled-coil region" evidence="3">
    <location>
        <begin position="2874"/>
        <end position="2901"/>
    </location>
</feature>
<feature type="compositionally biased region" description="Polar residues" evidence="4">
    <location>
        <begin position="2210"/>
        <end position="2232"/>
    </location>
</feature>
<feature type="compositionally biased region" description="Polar residues" evidence="4">
    <location>
        <begin position="3066"/>
        <end position="3075"/>
    </location>
</feature>
<keyword evidence="1" id="KW-0479">Metal-binding</keyword>
<feature type="region of interest" description="Disordered" evidence="4">
    <location>
        <begin position="3003"/>
        <end position="3176"/>
    </location>
</feature>
<accession>A0A139HB60</accession>
<feature type="compositionally biased region" description="Basic and acidic residues" evidence="4">
    <location>
        <begin position="2332"/>
        <end position="2342"/>
    </location>
</feature>
<feature type="compositionally biased region" description="Acidic residues" evidence="4">
    <location>
        <begin position="3136"/>
        <end position="3148"/>
    </location>
</feature>
<dbReference type="SUPFAM" id="SSF57701">
    <property type="entry name" value="Zn2/Cys6 DNA-binding domain"/>
    <property type="match status" value="1"/>
</dbReference>
<feature type="region of interest" description="Disordered" evidence="4">
    <location>
        <begin position="1416"/>
        <end position="1468"/>
    </location>
</feature>
<feature type="compositionally biased region" description="Polar residues" evidence="4">
    <location>
        <begin position="964"/>
        <end position="981"/>
    </location>
</feature>
<dbReference type="GO" id="GO:0000981">
    <property type="term" value="F:DNA-binding transcription factor activity, RNA polymerase II-specific"/>
    <property type="evidence" value="ECO:0007669"/>
    <property type="project" value="InterPro"/>
</dbReference>
<dbReference type="PROSITE" id="PS00463">
    <property type="entry name" value="ZN2_CY6_FUNGAL_1"/>
    <property type="match status" value="1"/>
</dbReference>
<feature type="compositionally biased region" description="Polar residues" evidence="4">
    <location>
        <begin position="1424"/>
        <end position="1441"/>
    </location>
</feature>
<feature type="region of interest" description="Disordered" evidence="4">
    <location>
        <begin position="1226"/>
        <end position="1299"/>
    </location>
</feature>
<feature type="region of interest" description="Disordered" evidence="4">
    <location>
        <begin position="1123"/>
        <end position="1210"/>
    </location>
</feature>
<feature type="coiled-coil region" evidence="3">
    <location>
        <begin position="2805"/>
        <end position="2839"/>
    </location>
</feature>
<dbReference type="Proteomes" id="UP000070133">
    <property type="component" value="Unassembled WGS sequence"/>
</dbReference>
<feature type="region of interest" description="Disordered" evidence="4">
    <location>
        <begin position="2147"/>
        <end position="2259"/>
    </location>
</feature>
<dbReference type="CDD" id="cd00067">
    <property type="entry name" value="GAL4"/>
    <property type="match status" value="1"/>
</dbReference>
<sequence length="3176" mass="352664">MGSIAMPDQAMSEASSSPSDTVEVQTQLPASNKRTSTDAGLKTNGMRPAKSVKRRASKACQCCRARKVRCNVVEHGPPCTNCRLDEVECIVSESKRKKKWTTNGIETSSHTSKSGLNAYNPPSFPMKAQPPYEPLRRSTISSEHVPHSLYQDLGRSMSMSNDTARPSMYTPDMLINLQRLGQKPAVPDPTPLLPNLDLAPPVQPTYSLPMYIKPLPSKLDPEDIMYLENKGALQIPSRQLRDELLRNYVEFVHPFMPLLNIHDLVSTIDRNDGSAPVSLLLFQAIMFSAIATVDIGYLKAAGYATRRDARRAFFTKTRLLYDFDIEIDRISLIQSLLLMTYWYETPDDQKDSHHWMGIAVSLSHTIGLHRNPDKSAAMDSNRKKLWKRIWWSTYMRDRLVALGMRRPTRIKNADFDVPMMNPSDFEDAVLPEGPSCIPADCKILRDRELQKQLAIMCIEKAKLCICMSHVLSVQYSVLNNNHGVLSEEGSTKTTVHLVARARDPETNEVQTCDRELQQWRDELPEEAKYVIPNWHDVDSGNESMVLNRSLLHMIYYATLSALHRPQVLPSTAVPPRPQVSEQLDHSRKAVRLAASEITSIAYRLFNLDMVRFLPTTGITTLLPAIIIHLLDIKAPDEGTRRGSLQGFCQCMQVMGKLRDIYAAADYSTAFLEAAIRKAEIVLPQKTDEVKEPRNVITSAQGLVDAGRRLHLVDGCERQIVSAGSATLTPPPDSENSKLKEGLRHGTINDSVMTDDDMARKLSSYLASTPPDSDGHSHAADSGIEGLHNLAANIAGSEFEPDFDSLINLDAAGDVWSLEDGAYAAMSGESGGFALDVDWLKGMKNDEGLGASGLDAIRLPTSPAAATKTAMGPPERTTTVIVAITSSPTPAEHTSPPPVAIVHHAILTKHQPIGHTHHHPLSPPTLDSAEPRVPPPRTPASVKSRDNQSEYLTAPWGSPYDRDFSPSTKSAHTALSKQQSILSDEFDPSPSLRFGLEHLVPSRLADFSLPPGPNNSPLGIEFGAADHLQTPRSRTQRWVQLPQRDDHAERALWWSDESVRSQSDAEDARPRGLSEHKQRRLRHKAREENRTLDQQSFWNTLREGREEDMSSLFASRWAATPEPVADHPLQLPDSAPKQAGEAGEQGETQPNELSSSRWAATPPAEKEHPMQVVAVEESVHSRKTSDAAPKGVMASRWADTPEPEEQEQERNLAEQVFAAPRRLETVDADEASRSKVPEWRREAPAVKEDTTARDSIPDVLRPGAGAVRTQPSPQAGPVSTFVPASEPVVSPTKLEPPRLKKRVSWRGKNIVISIPRFDYQAMGLVQPMSREEIQERMKHFEDAGYNTNGYDLLEEHIGSGGPAQVRAIYPDEREARFLPPRNQMKVVLPDLERWKAYENFLVEQKLAALGVDLGFDEPPAPLPAPQQTHSAAQDMSRQSSAQYPPLPFSPPIPSTSAGSMGRPPMMRGHTHTMSVASPASPMNGPFGHMHRHSTFTGGMGLPHSFSPALQQQPHSPNFQQSQPFSPIQQIQNPFGQAGLPQQLQQHYGGLQGHMQSGLPGLPRGGSPAQLAALRNDLGAIRGPGSPLSQQVLPGSQQYPAQSPADYSRQLLDDQRRRQHAYSQSMAAPSMPNSFFSQGSSVRPTPALPELAEDDEEDEIQTSELPAYVPPHKRVQANTEIAVPTPRGHRHNISEGLEREILEAEKRQKAVSRDWIEVTEEEERPSFNAIPQPDDKENQPPSKPIEKDPLGDHPVQEAQHSHKRSTSRFNVTAPAFSFNPAAEFKPQATEFKPPATFDFNFSAPAPMQPRINGQTPNHSKHRPSGSFNASAPAFKPTTSDFSFSATAPKSHTVKYPLGHTVIDELPKIFGKIEIPDIVKPARRSKAVPIVKPTEADSGPEQEHEDEEGRVAQGEAKRRNKARDDGDSVPLFAEPTPMPSFPVVLDADPVPAEKILGSNVPDQKTMATVDEVDEVEEETEEAITEIAEEGAQTVSAESKEEPNSAELAQDTAHEQKKHGHRHSTSLSAFAKPFDPTASSFSPTAAMFDPRATSFDPNAASFVVSEPEPEAPAHAHERLDSISDLEEGEIREDDDGSPAVSPVQQYSAQDFGPKPAPMGPRDSQERIGTVTQAEPSFDEIDAVMQHLNAWESEGEPEAAHLPHSAIESEREPTPVRLPPNATESEREILPARMPSPGSHPMAGVTYLAERYPSDTRSPSPLRQESNATPQLGSDQGLNGYAHVRQLNKAEEIPTSDWSDMVSPPDIAKLEQRSTFFDGHIDKLIGRAVERRLQPLEESLRSISATISRRNRSSELKLARSSSNVDSDADDEDELSDELKNRPLSRGRDKRVDQIKLAVLEALREQSPKRSQQAIDIADLHSVLADMKVSFARAASSSLELEDIRAVVEATMSSQSQAVVPHESQEHKRQLSELQGRLNETLAGALEEANQRRAIEEQEKEAKRQLRLAEEEMQLLRAAARDDEAKVRAMEKEREDLLDRFDRVDEARRKAEERFSDTEAEKEALQATLEEYRTSSHKWRADIDEGKRVREELESTIAMLTRQAEDYEESTVGMKRRLEKLHTDMSTAAGQLSSEKAIWKSREEDYRSRIETLEHQNLVSTRERAQLEDELRIVRAVAIEAAETRNTVDHVRASNNSLEEMLRKLQGELSEQQAITARYERQFYDAQESGRAEVHRTRMAYEAEVEAANHQVNLVRAELEAELSKTRVELENAKMEIETMKERHEHLLEQEDRDRREALRKVNADNSRALDDARHKYESGIQELTAQHSRALRHALEDKDRVESLLNERLALSNARAQHYEERCRHLEERLEVVQDAARAAAQQAKASKAISPPAVASSVRSSTGLPEKISPQALRETILVLQEQLQERETRIERLEADFEEEGVQKVKARDDEIAWLRELLSVRGDELQELVNTLQKPNFDRRRVQDIAIRIRTNLQMEQEEKERFGRNSNQSVTGQATALLSSFATPQAAKLTSAFGKWRASMESSALKKAPRAPGSRSDTPSKASAPPVPSLPKGYQSGLMTPPASNIRSSPDPSALDKLPPPRLHSRTGSNGSKVSAGTERPRSNRSQATAGSERPRSLRTGSSTSTGPHTPLFREQSYDRDAEEGGAPELHLQHFEDDDTLDDIDESGEAPPGFRAPKSLEEEMGEPSPISPEALA</sequence>
<feature type="region of interest" description="Disordered" evidence="4">
    <location>
        <begin position="2307"/>
        <end position="2342"/>
    </location>
</feature>
<dbReference type="InterPro" id="IPR001138">
    <property type="entry name" value="Zn2Cys6_DnaBD"/>
</dbReference>
<feature type="region of interest" description="Disordered" evidence="4">
    <location>
        <begin position="1704"/>
        <end position="1767"/>
    </location>
</feature>
<feature type="compositionally biased region" description="Acidic residues" evidence="4">
    <location>
        <begin position="2079"/>
        <end position="2092"/>
    </location>
</feature>
<dbReference type="InterPro" id="IPR007219">
    <property type="entry name" value="XnlR_reg_dom"/>
</dbReference>
<comment type="caution">
    <text evidence="6">The sequence shown here is derived from an EMBL/GenBank/DDBJ whole genome shotgun (WGS) entry which is preliminary data.</text>
</comment>
<dbReference type="OrthoDB" id="4451586at2759"/>
<dbReference type="PROSITE" id="PS50048">
    <property type="entry name" value="ZN2_CY6_FUNGAL_2"/>
    <property type="match status" value="1"/>
</dbReference>
<reference evidence="6 7" key="1">
    <citation type="submission" date="2015-07" db="EMBL/GenBank/DDBJ databases">
        <title>Comparative genomics of the Sigatoka disease complex on banana suggests a link between parallel evolutionary changes in Pseudocercospora fijiensis and Pseudocercospora eumusae and increased virulence on the banana host.</title>
        <authorList>
            <person name="Chang T.-C."/>
            <person name="Salvucci A."/>
            <person name="Crous P.W."/>
            <person name="Stergiopoulos I."/>
        </authorList>
    </citation>
    <scope>NUCLEOTIDE SEQUENCE [LARGE SCALE GENOMIC DNA]</scope>
    <source>
        <strain evidence="6 7">CBS 114824</strain>
    </source>
</reference>
<evidence type="ECO:0000313" key="7">
    <source>
        <dbReference type="Proteomes" id="UP000070133"/>
    </source>
</evidence>
<feature type="compositionally biased region" description="Acidic residues" evidence="4">
    <location>
        <begin position="2322"/>
        <end position="2331"/>
    </location>
</feature>
<feature type="region of interest" description="Disordered" evidence="4">
    <location>
        <begin position="1056"/>
        <end position="1088"/>
    </location>
</feature>
<organism evidence="6 7">
    <name type="scientific">Pseudocercospora eumusae</name>
    <dbReference type="NCBI Taxonomy" id="321146"/>
    <lineage>
        <taxon>Eukaryota</taxon>
        <taxon>Fungi</taxon>
        <taxon>Dikarya</taxon>
        <taxon>Ascomycota</taxon>
        <taxon>Pezizomycotina</taxon>
        <taxon>Dothideomycetes</taxon>
        <taxon>Dothideomycetidae</taxon>
        <taxon>Mycosphaerellales</taxon>
        <taxon>Mycosphaerellaceae</taxon>
        <taxon>Pseudocercospora</taxon>
    </lineage>
</organism>
<evidence type="ECO:0000256" key="1">
    <source>
        <dbReference type="ARBA" id="ARBA00022723"/>
    </source>
</evidence>
<feature type="compositionally biased region" description="Basic and acidic residues" evidence="4">
    <location>
        <begin position="1731"/>
        <end position="1753"/>
    </location>
</feature>
<dbReference type="STRING" id="321146.A0A139HB60"/>
<dbReference type="CDD" id="cd12148">
    <property type="entry name" value="fungal_TF_MHR"/>
    <property type="match status" value="1"/>
</dbReference>
<feature type="compositionally biased region" description="Acidic residues" evidence="4">
    <location>
        <begin position="1967"/>
        <end position="1985"/>
    </location>
</feature>
<feature type="region of interest" description="Disordered" evidence="4">
    <location>
        <begin position="1791"/>
        <end position="1831"/>
    </location>
</feature>
<evidence type="ECO:0000256" key="3">
    <source>
        <dbReference type="SAM" id="Coils"/>
    </source>
</evidence>
<feature type="region of interest" description="Disordered" evidence="4">
    <location>
        <begin position="1"/>
        <end position="52"/>
    </location>
</feature>